<reference evidence="2" key="1">
    <citation type="submission" date="2023-12" db="EMBL/GenBank/DDBJ databases">
        <title>Dolosigranulum savutii sp. nov. isolated from human upper respiratory samples collected in Botswana.</title>
        <authorList>
            <person name="Kelly M.S."/>
        </authorList>
    </citation>
    <scope>NUCLEOTIDE SEQUENCE</scope>
    <source>
        <strain evidence="2">MSK312</strain>
    </source>
</reference>
<evidence type="ECO:0000256" key="1">
    <source>
        <dbReference type="SAM" id="Phobius"/>
    </source>
</evidence>
<keyword evidence="1" id="KW-0812">Transmembrane</keyword>
<feature type="transmembrane region" description="Helical" evidence="1">
    <location>
        <begin position="33"/>
        <end position="51"/>
    </location>
</feature>
<accession>A0AB74TLL6</accession>
<keyword evidence="1" id="KW-1133">Transmembrane helix</keyword>
<dbReference type="RefSeq" id="WP_347298141.1">
    <property type="nucleotide sequence ID" value="NZ_CP142434.1"/>
</dbReference>
<evidence type="ECO:0000313" key="2">
    <source>
        <dbReference type="EMBL" id="XBC48126.1"/>
    </source>
</evidence>
<organism evidence="2">
    <name type="scientific">Dolosigranulum savutiense</name>
    <dbReference type="NCBI Taxonomy" id="3110288"/>
    <lineage>
        <taxon>Bacteria</taxon>
        <taxon>Bacillati</taxon>
        <taxon>Bacillota</taxon>
        <taxon>Bacilli</taxon>
        <taxon>Lactobacillales</taxon>
        <taxon>Carnobacteriaceae</taxon>
        <taxon>Dolosigranulum</taxon>
    </lineage>
</organism>
<dbReference type="AlphaFoldDB" id="A0AB74TLL6"/>
<gene>
    <name evidence="2" type="ORF">VUQ09_01690</name>
</gene>
<proteinExistence type="predicted"/>
<feature type="transmembrane region" description="Helical" evidence="1">
    <location>
        <begin position="9"/>
        <end position="27"/>
    </location>
</feature>
<name>A0AB74TLL6_9LACT</name>
<dbReference type="EMBL" id="CP142434">
    <property type="protein sequence ID" value="XBC48126.1"/>
    <property type="molecule type" value="Genomic_DNA"/>
</dbReference>
<sequence>MYVKHYGKVVFGAIFVILTLIGTILQVLVEGRILWNAVQFIWLIPIIVYLVTNMDRDIEDWEDEQ</sequence>
<protein>
    <submittedName>
        <fullName evidence="2">Uncharacterized protein</fullName>
    </submittedName>
</protein>
<keyword evidence="1" id="KW-0472">Membrane</keyword>